<name>A0A6H0XNQ4_9PEZI</name>
<accession>A0A6H0XNQ4</accession>
<evidence type="ECO:0000313" key="2">
    <source>
        <dbReference type="EMBL" id="QIW96258.1"/>
    </source>
</evidence>
<feature type="compositionally biased region" description="Polar residues" evidence="1">
    <location>
        <begin position="66"/>
        <end position="75"/>
    </location>
</feature>
<organism evidence="2 3">
    <name type="scientific">Peltaster fructicola</name>
    <dbReference type="NCBI Taxonomy" id="286661"/>
    <lineage>
        <taxon>Eukaryota</taxon>
        <taxon>Fungi</taxon>
        <taxon>Dikarya</taxon>
        <taxon>Ascomycota</taxon>
        <taxon>Pezizomycotina</taxon>
        <taxon>Dothideomycetes</taxon>
        <taxon>Dothideomycetes incertae sedis</taxon>
        <taxon>Peltaster</taxon>
    </lineage>
</organism>
<dbReference type="OrthoDB" id="5403157at2759"/>
<evidence type="ECO:0000313" key="3">
    <source>
        <dbReference type="Proteomes" id="UP000503462"/>
    </source>
</evidence>
<feature type="region of interest" description="Disordered" evidence="1">
    <location>
        <begin position="171"/>
        <end position="192"/>
    </location>
</feature>
<protein>
    <submittedName>
        <fullName evidence="2">Uncharacterized protein</fullName>
    </submittedName>
</protein>
<proteinExistence type="predicted"/>
<evidence type="ECO:0000256" key="1">
    <source>
        <dbReference type="SAM" id="MobiDB-lite"/>
    </source>
</evidence>
<feature type="region of interest" description="Disordered" evidence="1">
    <location>
        <begin position="1"/>
        <end position="91"/>
    </location>
</feature>
<sequence>MPSARTSPSMRPASPLSSRYEPSRFESLLQPPSPRSVANRSMPSGRRTNTSLRLPTLPRFHPANFPSPQGSFQNTPDEEGSARAPLSPRTHQRMYSEAQKQLLMYHRDAVAAARATSPLREKPLSPRLLPMGSPGLPVHTHLELEGEQEYFVAGTMASVSSKSRKELVDSLAQKEVRQVSRKSPGVTTRTRS</sequence>
<keyword evidence="3" id="KW-1185">Reference proteome</keyword>
<dbReference type="AlphaFoldDB" id="A0A6H0XNQ4"/>
<dbReference type="EMBL" id="CP051139">
    <property type="protein sequence ID" value="QIW96258.1"/>
    <property type="molecule type" value="Genomic_DNA"/>
</dbReference>
<feature type="compositionally biased region" description="Polar residues" evidence="1">
    <location>
        <begin position="36"/>
        <end position="53"/>
    </location>
</feature>
<dbReference type="Proteomes" id="UP000503462">
    <property type="component" value="Chromosome 1"/>
</dbReference>
<reference evidence="2 3" key="1">
    <citation type="journal article" date="2016" name="Sci. Rep.">
        <title>Peltaster fructicola genome reveals evolution from an invasive phytopathogen to an ectophytic parasite.</title>
        <authorList>
            <person name="Xu C."/>
            <person name="Chen H."/>
            <person name="Gleason M.L."/>
            <person name="Xu J.R."/>
            <person name="Liu H."/>
            <person name="Zhang R."/>
            <person name="Sun G."/>
        </authorList>
    </citation>
    <scope>NUCLEOTIDE SEQUENCE [LARGE SCALE GENOMIC DNA]</scope>
    <source>
        <strain evidence="2 3">LNHT1506</strain>
    </source>
</reference>
<gene>
    <name evidence="2" type="ORF">AMS68_001776</name>
</gene>